<dbReference type="AlphaFoldDB" id="A0A921JXL9"/>
<evidence type="ECO:0000259" key="4">
    <source>
        <dbReference type="Pfam" id="PF13399"/>
    </source>
</evidence>
<name>A0A921JXL9_9ACTN</name>
<organism evidence="5 6">
    <name type="scientific">Dietzia timorensis</name>
    <dbReference type="NCBI Taxonomy" id="499555"/>
    <lineage>
        <taxon>Bacteria</taxon>
        <taxon>Bacillati</taxon>
        <taxon>Actinomycetota</taxon>
        <taxon>Actinomycetes</taxon>
        <taxon>Mycobacteriales</taxon>
        <taxon>Dietziaceae</taxon>
        <taxon>Dietzia</taxon>
    </lineage>
</organism>
<dbReference type="Pfam" id="PF03816">
    <property type="entry name" value="LytR_cpsA_psr"/>
    <property type="match status" value="1"/>
</dbReference>
<feature type="compositionally biased region" description="Gly residues" evidence="2">
    <location>
        <begin position="476"/>
        <end position="486"/>
    </location>
</feature>
<dbReference type="Gene3D" id="3.30.70.2390">
    <property type="match status" value="1"/>
</dbReference>
<evidence type="ECO:0000313" key="5">
    <source>
        <dbReference type="EMBL" id="HJE89973.1"/>
    </source>
</evidence>
<comment type="caution">
    <text evidence="5">The sequence shown here is derived from an EMBL/GenBank/DDBJ whole genome shotgun (WGS) entry which is preliminary data.</text>
</comment>
<dbReference type="Proteomes" id="UP000776650">
    <property type="component" value="Unassembled WGS sequence"/>
</dbReference>
<reference evidence="5" key="1">
    <citation type="journal article" date="2021" name="PeerJ">
        <title>Extensive microbial diversity within the chicken gut microbiome revealed by metagenomics and culture.</title>
        <authorList>
            <person name="Gilroy R."/>
            <person name="Ravi A."/>
            <person name="Getino M."/>
            <person name="Pursley I."/>
            <person name="Horton D.L."/>
            <person name="Alikhan N.F."/>
            <person name="Baker D."/>
            <person name="Gharbi K."/>
            <person name="Hall N."/>
            <person name="Watson M."/>
            <person name="Adriaenssens E.M."/>
            <person name="Foster-Nyarko E."/>
            <person name="Jarju S."/>
            <person name="Secka A."/>
            <person name="Antonio M."/>
            <person name="Oren A."/>
            <person name="Chaudhuri R.R."/>
            <person name="La Ragione R."/>
            <person name="Hildebrand F."/>
            <person name="Pallen M.J."/>
        </authorList>
    </citation>
    <scope>NUCLEOTIDE SEQUENCE</scope>
    <source>
        <strain evidence="5">ChiGjej1B1-18357</strain>
    </source>
</reference>
<proteinExistence type="inferred from homology"/>
<feature type="region of interest" description="Disordered" evidence="2">
    <location>
        <begin position="471"/>
        <end position="525"/>
    </location>
</feature>
<evidence type="ECO:0000313" key="6">
    <source>
        <dbReference type="Proteomes" id="UP000776650"/>
    </source>
</evidence>
<dbReference type="PANTHER" id="PTHR33392">
    <property type="entry name" value="POLYISOPRENYL-TEICHOIC ACID--PEPTIDOGLYCAN TEICHOIC ACID TRANSFERASE TAGU"/>
    <property type="match status" value="1"/>
</dbReference>
<feature type="domain" description="LytR/CpsA/Psr regulator C-terminal" evidence="4">
    <location>
        <begin position="383"/>
        <end position="468"/>
    </location>
</feature>
<comment type="similarity">
    <text evidence="1">Belongs to the LytR/CpsA/Psr (LCP) family.</text>
</comment>
<dbReference type="InterPro" id="IPR004474">
    <property type="entry name" value="LytR_CpsA_psr"/>
</dbReference>
<dbReference type="InterPro" id="IPR027381">
    <property type="entry name" value="LytR/CpsA/Psr_C"/>
</dbReference>
<reference evidence="5" key="2">
    <citation type="submission" date="2021-09" db="EMBL/GenBank/DDBJ databases">
        <authorList>
            <person name="Gilroy R."/>
        </authorList>
    </citation>
    <scope>NUCLEOTIDE SEQUENCE</scope>
    <source>
        <strain evidence="5">ChiGjej1B1-18357</strain>
    </source>
</reference>
<feature type="domain" description="Cell envelope-related transcriptional attenuator" evidence="3">
    <location>
        <begin position="92"/>
        <end position="278"/>
    </location>
</feature>
<evidence type="ECO:0000256" key="2">
    <source>
        <dbReference type="SAM" id="MobiDB-lite"/>
    </source>
</evidence>
<dbReference type="PANTHER" id="PTHR33392:SF6">
    <property type="entry name" value="POLYISOPRENYL-TEICHOIC ACID--PEPTIDOGLYCAN TEICHOIC ACID TRANSFERASE TAGU"/>
    <property type="match status" value="1"/>
</dbReference>
<dbReference type="NCBIfam" id="TIGR00350">
    <property type="entry name" value="lytR_cpsA_psr"/>
    <property type="match status" value="1"/>
</dbReference>
<dbReference type="Gene3D" id="3.40.630.190">
    <property type="entry name" value="LCP protein"/>
    <property type="match status" value="1"/>
</dbReference>
<gene>
    <name evidence="5" type="ORF">K8V11_03055</name>
</gene>
<dbReference type="InterPro" id="IPR050922">
    <property type="entry name" value="LytR/CpsA/Psr_CW_biosynth"/>
</dbReference>
<evidence type="ECO:0000256" key="1">
    <source>
        <dbReference type="ARBA" id="ARBA00006068"/>
    </source>
</evidence>
<sequence length="525" mass="54541">MALSRSAKTIGRGAAAVAAVVSLTVTGVGWSMVRSLESSIAEDSSLSFHGDGEDGAVDILLVGSDTRTDAQGNPLSEEDLQLLRTGDEATDNTDTILLVRIPNDGSSATVLSIPRDTYINNPDLGPTKINGVYGQSKNQVLVDGGIGDDPEEMTVNDAGEEIIDDSKADDDLRHEAISAGRQTLVDSVEGLTGVQVDHYAEIGLLGFVLLTDAVGGVEVCLNEPVDEPLSGAKFPAGPQTISGSDALSFVRQRHDLPAGDLDRIVRQQVYMSQLASRILSTGTLTDPGKLQALNSAVSRSLVIDQNWDVIDFAVQLQNISGDDVSFETIPVTAIDATGAYGESVVTVDTDEVHRFVAGFGGVDAAAAASEEAKAAGLEVDPGQVTVDVVNATWMDGLADDVQQALTGEGYAPGELLSEPESATTSQVFAESATSAEAEQVSKALGGLPIQSDFSLPPGTVRVVIADDYTGPRASMGDGGEQAGAEGGAAESENNQDWVQASGSELPPEIAERPKFDATQNVPCVN</sequence>
<dbReference type="RefSeq" id="WP_303910740.1">
    <property type="nucleotide sequence ID" value="NZ_DYXM01000058.1"/>
</dbReference>
<dbReference type="EMBL" id="DYXM01000058">
    <property type="protein sequence ID" value="HJE89973.1"/>
    <property type="molecule type" value="Genomic_DNA"/>
</dbReference>
<evidence type="ECO:0000259" key="3">
    <source>
        <dbReference type="Pfam" id="PF03816"/>
    </source>
</evidence>
<dbReference type="Pfam" id="PF13399">
    <property type="entry name" value="LytR_C"/>
    <property type="match status" value="1"/>
</dbReference>
<accession>A0A921JXL9</accession>
<protein>
    <submittedName>
        <fullName evidence="5">LCP family protein</fullName>
    </submittedName>
</protein>